<keyword evidence="3" id="KW-1185">Reference proteome</keyword>
<dbReference type="OrthoDB" id="2607851at2759"/>
<evidence type="ECO:0000313" key="2">
    <source>
        <dbReference type="EMBL" id="KAG2120795.1"/>
    </source>
</evidence>
<dbReference type="AlphaFoldDB" id="A0A9P7FJS4"/>
<dbReference type="RefSeq" id="XP_041300171.1">
    <property type="nucleotide sequence ID" value="XM_041444478.1"/>
</dbReference>
<gene>
    <name evidence="2" type="ORF">F5147DRAFT_9353</name>
</gene>
<feature type="region of interest" description="Disordered" evidence="1">
    <location>
        <begin position="36"/>
        <end position="59"/>
    </location>
</feature>
<reference evidence="2" key="1">
    <citation type="journal article" date="2020" name="New Phytol.">
        <title>Comparative genomics reveals dynamic genome evolution in host specialist ectomycorrhizal fungi.</title>
        <authorList>
            <person name="Lofgren L.A."/>
            <person name="Nguyen N.H."/>
            <person name="Vilgalys R."/>
            <person name="Ruytinx J."/>
            <person name="Liao H.L."/>
            <person name="Branco S."/>
            <person name="Kuo A."/>
            <person name="LaButti K."/>
            <person name="Lipzen A."/>
            <person name="Andreopoulos W."/>
            <person name="Pangilinan J."/>
            <person name="Riley R."/>
            <person name="Hundley H."/>
            <person name="Na H."/>
            <person name="Barry K."/>
            <person name="Grigoriev I.V."/>
            <person name="Stajich J.E."/>
            <person name="Kennedy P.G."/>
        </authorList>
    </citation>
    <scope>NUCLEOTIDE SEQUENCE</scope>
    <source>
        <strain evidence="2">FC423</strain>
    </source>
</reference>
<dbReference type="EMBL" id="JABBWM010000001">
    <property type="protein sequence ID" value="KAG2120795.1"/>
    <property type="molecule type" value="Genomic_DNA"/>
</dbReference>
<evidence type="ECO:0000313" key="3">
    <source>
        <dbReference type="Proteomes" id="UP000823399"/>
    </source>
</evidence>
<evidence type="ECO:0000256" key="1">
    <source>
        <dbReference type="SAM" id="MobiDB-lite"/>
    </source>
</evidence>
<protein>
    <submittedName>
        <fullName evidence="2">Uncharacterized protein</fullName>
    </submittedName>
</protein>
<feature type="compositionally biased region" description="Basic and acidic residues" evidence="1">
    <location>
        <begin position="36"/>
        <end position="53"/>
    </location>
</feature>
<organism evidence="2 3">
    <name type="scientific">Suillus discolor</name>
    <dbReference type="NCBI Taxonomy" id="1912936"/>
    <lineage>
        <taxon>Eukaryota</taxon>
        <taxon>Fungi</taxon>
        <taxon>Dikarya</taxon>
        <taxon>Basidiomycota</taxon>
        <taxon>Agaricomycotina</taxon>
        <taxon>Agaricomycetes</taxon>
        <taxon>Agaricomycetidae</taxon>
        <taxon>Boletales</taxon>
        <taxon>Suillineae</taxon>
        <taxon>Suillaceae</taxon>
        <taxon>Suillus</taxon>
    </lineage>
</organism>
<proteinExistence type="predicted"/>
<name>A0A9P7FJS4_9AGAM</name>
<sequence>MVAEEDRYRVADRQPVHTEPFCLLNQEWFIVERWTPLDRDPPPSKSSDQHNEGYEPPSCLIDRAENAGWLRAQATPEFPEIKHLCTADTRAGDRYQDPWHPGW</sequence>
<dbReference type="Proteomes" id="UP000823399">
    <property type="component" value="Unassembled WGS sequence"/>
</dbReference>
<accession>A0A9P7FJS4</accession>
<dbReference type="GeneID" id="64706737"/>
<comment type="caution">
    <text evidence="2">The sequence shown here is derived from an EMBL/GenBank/DDBJ whole genome shotgun (WGS) entry which is preliminary data.</text>
</comment>